<comment type="caution">
    <text evidence="2">The sequence shown here is derived from an EMBL/GenBank/DDBJ whole genome shotgun (WGS) entry which is preliminary data.</text>
</comment>
<gene>
    <name evidence="2" type="ORF">GCK72_021294</name>
</gene>
<dbReference type="GeneID" id="9827583"/>
<feature type="domain" description="F-box" evidence="1">
    <location>
        <begin position="43"/>
        <end position="89"/>
    </location>
</feature>
<proteinExistence type="predicted"/>
<organism evidence="2 3">
    <name type="scientific">Caenorhabditis remanei</name>
    <name type="common">Caenorhabditis vulgaris</name>
    <dbReference type="NCBI Taxonomy" id="31234"/>
    <lineage>
        <taxon>Eukaryota</taxon>
        <taxon>Metazoa</taxon>
        <taxon>Ecdysozoa</taxon>
        <taxon>Nematoda</taxon>
        <taxon>Chromadorea</taxon>
        <taxon>Rhabditida</taxon>
        <taxon>Rhabditina</taxon>
        <taxon>Rhabditomorpha</taxon>
        <taxon>Rhabditoidea</taxon>
        <taxon>Rhabditidae</taxon>
        <taxon>Peloderinae</taxon>
        <taxon>Caenorhabditis</taxon>
    </lineage>
</organism>
<evidence type="ECO:0000313" key="2">
    <source>
        <dbReference type="EMBL" id="KAF1754730.1"/>
    </source>
</evidence>
<dbReference type="RefSeq" id="XP_003096434.2">
    <property type="nucleotide sequence ID" value="XM_003096386.2"/>
</dbReference>
<dbReference type="AlphaFoldDB" id="A0A6A5GHQ6"/>
<dbReference type="InterPro" id="IPR053222">
    <property type="entry name" value="Zygotic_Embryogenesis-Asso"/>
</dbReference>
<accession>A0A6A5GHQ6</accession>
<dbReference type="CTD" id="9827583"/>
<dbReference type="Pfam" id="PF00646">
    <property type="entry name" value="F-box"/>
    <property type="match status" value="1"/>
</dbReference>
<dbReference type="Proteomes" id="UP000483820">
    <property type="component" value="Chromosome V"/>
</dbReference>
<dbReference type="KEGG" id="crq:GCK72_021294"/>
<evidence type="ECO:0000259" key="1">
    <source>
        <dbReference type="PROSITE" id="PS50181"/>
    </source>
</evidence>
<evidence type="ECO:0000313" key="3">
    <source>
        <dbReference type="Proteomes" id="UP000483820"/>
    </source>
</evidence>
<name>A0A6A5GHQ6_CAERE</name>
<dbReference type="InterPro" id="IPR001810">
    <property type="entry name" value="F-box_dom"/>
</dbReference>
<protein>
    <recommendedName>
        <fullName evidence="1">F-box domain-containing protein</fullName>
    </recommendedName>
</protein>
<reference evidence="2 3" key="1">
    <citation type="submission" date="2019-12" db="EMBL/GenBank/DDBJ databases">
        <title>Chromosome-level assembly of the Caenorhabditis remanei genome.</title>
        <authorList>
            <person name="Teterina A.A."/>
            <person name="Willis J.H."/>
            <person name="Phillips P.C."/>
        </authorList>
    </citation>
    <scope>NUCLEOTIDE SEQUENCE [LARGE SCALE GENOMIC DNA]</scope>
    <source>
        <strain evidence="2 3">PX506</strain>
        <tissue evidence="2">Whole organism</tissue>
    </source>
</reference>
<dbReference type="Pfam" id="PF07735">
    <property type="entry name" value="FBA_2"/>
    <property type="match status" value="1"/>
</dbReference>
<dbReference type="EMBL" id="WUAV01000005">
    <property type="protein sequence ID" value="KAF1754730.1"/>
    <property type="molecule type" value="Genomic_DNA"/>
</dbReference>
<dbReference type="PANTHER" id="PTHR22899:SF0">
    <property type="entry name" value="F-BOX ASSOCIATED DOMAIN-CONTAINING PROTEIN-RELATED"/>
    <property type="match status" value="1"/>
</dbReference>
<dbReference type="PANTHER" id="PTHR22899">
    <property type="entry name" value="CYCLIN-RELATED F-BOX FAMILY"/>
    <property type="match status" value="1"/>
</dbReference>
<dbReference type="PROSITE" id="PS50181">
    <property type="entry name" value="FBOX"/>
    <property type="match status" value="1"/>
</dbReference>
<sequence>MYFLPRAKFSRVAAVRCGLPPTTPDIDSSSHLHPLSFAKMTSPFPLLRLPRLALIPVFQYTESIDVIAVSLLSKKAYNVSKIFRKFRDYLYITVDLRNEKSVTHCFYMEGITDHVMTRNRRFTHENTGLTASQWLERILDVTNCESLEELYLCESPQLEVCNTFALLTKVRNLNIRKECSDSFAKKALEIVSPVTREIILFKIPFETREEFQTFLKSNLNYLSSQPSTFSKFKFTLDDVLFTNALKLNLTHAKLNLKELNLFFKNWMRKKSDSRLEHLIVCTSEKVNVRNLLGGLKAVQFPRDQNRAFHYSIPLDCLSVLLFGGYDIIRKADGKKATILFIDVGGQWSTALHFLVWQSLCSK</sequence>
<dbReference type="InterPro" id="IPR012885">
    <property type="entry name" value="F-box_Sdz-33"/>
</dbReference>